<gene>
    <name evidence="1" type="ORF">Aory04_001143200</name>
</gene>
<protein>
    <submittedName>
        <fullName evidence="1">Unnamed protein product</fullName>
    </submittedName>
</protein>
<reference evidence="1" key="1">
    <citation type="submission" date="2023-04" db="EMBL/GenBank/DDBJ databases">
        <title>Aspergillus oryzae NBRC 4228.</title>
        <authorList>
            <person name="Ichikawa N."/>
            <person name="Sato H."/>
            <person name="Tonouchi N."/>
        </authorList>
    </citation>
    <scope>NUCLEOTIDE SEQUENCE</scope>
    <source>
        <strain evidence="1">NBRC 4228</strain>
    </source>
</reference>
<proteinExistence type="predicted"/>
<dbReference type="AlphaFoldDB" id="A0AAN4YSI1"/>
<dbReference type="Proteomes" id="UP001165205">
    <property type="component" value="Unassembled WGS sequence"/>
</dbReference>
<accession>A0AAN4YSI1</accession>
<comment type="caution">
    <text evidence="1">The sequence shown here is derived from an EMBL/GenBank/DDBJ whole genome shotgun (WGS) entry which is preliminary data.</text>
</comment>
<dbReference type="EMBL" id="BSYA01000198">
    <property type="protein sequence ID" value="GMG36391.1"/>
    <property type="molecule type" value="Genomic_DNA"/>
</dbReference>
<sequence length="343" mass="40449">MGFDHMPPMVLRHSYVGSWSRIATLPLLRGTPTLESAIEQEEDILLERRIEFFVSLYSNRGDIEDIVSYHLGLGRSETCRLGDINEWLHGSFKVCIPIYIHRQSQQPKKRALIRFPLPYKLGESKYPGNVDEKLHCEAATYIWIKEHCPETPTPQIWGFGACWWPKCMRFQLISTIIFSKTISNTMQFTKPENTPLTTRIPWYFKRYISWLLESTPSCNYICHRHLTMLESGYLLMDYVGNSEVQMLSETWEEDHHHRDKRINLFRGLSRIMLSLSQKPLPPHRVSSEFSRIVSDYWAVDTETIISTKLQDKEEYEKVLRQRFEDAVDRTLKKRLHTLTKSFE</sequence>
<organism evidence="1 2">
    <name type="scientific">Aspergillus oryzae</name>
    <name type="common">Yellow koji mold</name>
    <dbReference type="NCBI Taxonomy" id="5062"/>
    <lineage>
        <taxon>Eukaryota</taxon>
        <taxon>Fungi</taxon>
        <taxon>Dikarya</taxon>
        <taxon>Ascomycota</taxon>
        <taxon>Pezizomycotina</taxon>
        <taxon>Eurotiomycetes</taxon>
        <taxon>Eurotiomycetidae</taxon>
        <taxon>Eurotiales</taxon>
        <taxon>Aspergillaceae</taxon>
        <taxon>Aspergillus</taxon>
        <taxon>Aspergillus subgen. Circumdati</taxon>
    </lineage>
</organism>
<evidence type="ECO:0000313" key="2">
    <source>
        <dbReference type="Proteomes" id="UP001165205"/>
    </source>
</evidence>
<evidence type="ECO:0000313" key="1">
    <source>
        <dbReference type="EMBL" id="GMG36391.1"/>
    </source>
</evidence>
<name>A0AAN4YSI1_ASPOZ</name>